<dbReference type="Pfam" id="PF12697">
    <property type="entry name" value="Abhydrolase_6"/>
    <property type="match status" value="1"/>
</dbReference>
<keyword evidence="5" id="KW-1185">Reference proteome</keyword>
<organism evidence="4 5">
    <name type="scientific">Staphylotrichum longicolle</name>
    <dbReference type="NCBI Taxonomy" id="669026"/>
    <lineage>
        <taxon>Eukaryota</taxon>
        <taxon>Fungi</taxon>
        <taxon>Dikarya</taxon>
        <taxon>Ascomycota</taxon>
        <taxon>Pezizomycotina</taxon>
        <taxon>Sordariomycetes</taxon>
        <taxon>Sordariomycetidae</taxon>
        <taxon>Sordariales</taxon>
        <taxon>Chaetomiaceae</taxon>
        <taxon>Staphylotrichum</taxon>
    </lineage>
</organism>
<evidence type="ECO:0000313" key="5">
    <source>
        <dbReference type="Proteomes" id="UP001197093"/>
    </source>
</evidence>
<evidence type="ECO:0000256" key="1">
    <source>
        <dbReference type="SAM" id="MobiDB-lite"/>
    </source>
</evidence>
<evidence type="ECO:0000259" key="3">
    <source>
        <dbReference type="Pfam" id="PF12697"/>
    </source>
</evidence>
<dbReference type="AlphaFoldDB" id="A0AAD4HZM8"/>
<dbReference type="InterPro" id="IPR000073">
    <property type="entry name" value="AB_hydrolase_1"/>
</dbReference>
<accession>A0AAD4HZM8</accession>
<feature type="transmembrane region" description="Helical" evidence="2">
    <location>
        <begin position="21"/>
        <end position="44"/>
    </location>
</feature>
<reference evidence="4" key="1">
    <citation type="submission" date="2023-02" db="EMBL/GenBank/DDBJ databases">
        <authorList>
            <person name="Palmer J.M."/>
        </authorList>
    </citation>
    <scope>NUCLEOTIDE SEQUENCE</scope>
    <source>
        <strain evidence="4">FW57</strain>
    </source>
</reference>
<feature type="region of interest" description="Disordered" evidence="1">
    <location>
        <begin position="66"/>
        <end position="89"/>
    </location>
</feature>
<dbReference type="Gene3D" id="3.40.50.1820">
    <property type="entry name" value="alpha/beta hydrolase"/>
    <property type="match status" value="1"/>
</dbReference>
<feature type="domain" description="AB hydrolase-1" evidence="3">
    <location>
        <begin position="32"/>
        <end position="327"/>
    </location>
</feature>
<keyword evidence="2" id="KW-1133">Transmembrane helix</keyword>
<feature type="compositionally biased region" description="Polar residues" evidence="1">
    <location>
        <begin position="68"/>
        <end position="81"/>
    </location>
</feature>
<dbReference type="SUPFAM" id="SSF53474">
    <property type="entry name" value="alpha/beta-Hydrolases"/>
    <property type="match status" value="1"/>
</dbReference>
<gene>
    <name evidence="4" type="ORF">NEMBOFW57_003561</name>
</gene>
<sequence length="349" mass="37318">MAKEDAKLIHSFAVAPDGGKLSYYTMGAGPALLVLHGAVTYALLHEELAVALSPYYTVHLVSRRGRDTPNTAQGQPEATETTPPPLNLSAPLRLGPTTYSRTYNPAFTSAVLATEVSDLATLVAATHAEYILAVSSGALIALQMLLQTPRSPPLSSLRKVVLMEPPIFFTDHPTTCRLADLPRFERELTAGDKAGAAVTAMRMIELGPAWIPRWIMRGLTGLMFRGQEREVAKHKALPGAEDRGVCTMAGLTDLLRYDFAVVEGMVGPAERYGVLGGAGEDGEEGVVEIMLLSGEKSPAWIRQGTNVLSKTIAGVKTVVVEGVGHELLCNAEMRGLPAKAVPALCEFFQ</sequence>
<dbReference type="Proteomes" id="UP001197093">
    <property type="component" value="Unassembled WGS sequence"/>
</dbReference>
<protein>
    <recommendedName>
        <fullName evidence="3">AB hydrolase-1 domain-containing protein</fullName>
    </recommendedName>
</protein>
<dbReference type="InterPro" id="IPR029058">
    <property type="entry name" value="AB_hydrolase_fold"/>
</dbReference>
<dbReference type="EMBL" id="JAHCVI010000001">
    <property type="protein sequence ID" value="KAG7293509.1"/>
    <property type="molecule type" value="Genomic_DNA"/>
</dbReference>
<evidence type="ECO:0000256" key="2">
    <source>
        <dbReference type="SAM" id="Phobius"/>
    </source>
</evidence>
<evidence type="ECO:0000313" key="4">
    <source>
        <dbReference type="EMBL" id="KAG7293509.1"/>
    </source>
</evidence>
<keyword evidence="2" id="KW-0472">Membrane</keyword>
<proteinExistence type="predicted"/>
<keyword evidence="2" id="KW-0812">Transmembrane</keyword>
<comment type="caution">
    <text evidence="4">The sequence shown here is derived from an EMBL/GenBank/DDBJ whole genome shotgun (WGS) entry which is preliminary data.</text>
</comment>
<name>A0AAD4HZM8_9PEZI</name>